<accession>A0A6G9YE93</accession>
<evidence type="ECO:0008006" key="5">
    <source>
        <dbReference type="Google" id="ProtNLM"/>
    </source>
</evidence>
<keyword evidence="4" id="KW-1185">Reference proteome</keyword>
<dbReference type="Proteomes" id="UP000503540">
    <property type="component" value="Chromosome"/>
</dbReference>
<dbReference type="KEGG" id="nah:F5544_18050"/>
<proteinExistence type="predicted"/>
<feature type="region of interest" description="Disordered" evidence="1">
    <location>
        <begin position="74"/>
        <end position="127"/>
    </location>
</feature>
<keyword evidence="2" id="KW-0732">Signal</keyword>
<evidence type="ECO:0000313" key="3">
    <source>
        <dbReference type="EMBL" id="QIS11484.1"/>
    </source>
</evidence>
<sequence>MSSPSSRAAAIARLAAIAATMAAVPAVVAGVAGPAEAATAPPVPTPAVGAAPLTHLSTLLGQGATVELTAAHGVHPDTVEPNPFHQFHQYNEGPFRQGTGFDQFKPFHQAPPPVNPPPDPFQQLSQP</sequence>
<gene>
    <name evidence="3" type="ORF">F5544_18050</name>
</gene>
<evidence type="ECO:0000256" key="1">
    <source>
        <dbReference type="SAM" id="MobiDB-lite"/>
    </source>
</evidence>
<feature type="chain" id="PRO_5026348641" description="Secreted protein" evidence="2">
    <location>
        <begin position="38"/>
        <end position="127"/>
    </location>
</feature>
<name>A0A6G9YE93_9NOCA</name>
<dbReference type="AlphaFoldDB" id="A0A6G9YE93"/>
<feature type="compositionally biased region" description="Pro residues" evidence="1">
    <location>
        <begin position="109"/>
        <end position="120"/>
    </location>
</feature>
<evidence type="ECO:0000313" key="4">
    <source>
        <dbReference type="Proteomes" id="UP000503540"/>
    </source>
</evidence>
<organism evidence="3 4">
    <name type="scientific">Nocardia arthritidis</name>
    <dbReference type="NCBI Taxonomy" id="228602"/>
    <lineage>
        <taxon>Bacteria</taxon>
        <taxon>Bacillati</taxon>
        <taxon>Actinomycetota</taxon>
        <taxon>Actinomycetes</taxon>
        <taxon>Mycobacteriales</taxon>
        <taxon>Nocardiaceae</taxon>
        <taxon>Nocardia</taxon>
    </lineage>
</organism>
<reference evidence="3 4" key="1">
    <citation type="journal article" date="2019" name="ACS Chem. Biol.">
        <title>Identification and Mobilization of a Cryptic Antibiotic Biosynthesis Gene Locus from a Human-Pathogenic Nocardia Isolate.</title>
        <authorList>
            <person name="Herisse M."/>
            <person name="Ishida K."/>
            <person name="Porter J.L."/>
            <person name="Howden B."/>
            <person name="Hertweck C."/>
            <person name="Stinear T.P."/>
            <person name="Pidot S.J."/>
        </authorList>
    </citation>
    <scope>NUCLEOTIDE SEQUENCE [LARGE SCALE GENOMIC DNA]</scope>
    <source>
        <strain evidence="3 4">AUSMDU00012717</strain>
    </source>
</reference>
<dbReference type="EMBL" id="CP046172">
    <property type="protein sequence ID" value="QIS11484.1"/>
    <property type="molecule type" value="Genomic_DNA"/>
</dbReference>
<protein>
    <recommendedName>
        <fullName evidence="5">Secreted protein</fullName>
    </recommendedName>
</protein>
<feature type="signal peptide" evidence="2">
    <location>
        <begin position="1"/>
        <end position="37"/>
    </location>
</feature>
<evidence type="ECO:0000256" key="2">
    <source>
        <dbReference type="SAM" id="SignalP"/>
    </source>
</evidence>
<dbReference type="RefSeq" id="WP_167474284.1">
    <property type="nucleotide sequence ID" value="NZ_CP046172.1"/>
</dbReference>